<evidence type="ECO:0000256" key="6">
    <source>
        <dbReference type="RuleBase" id="RU362042"/>
    </source>
</evidence>
<dbReference type="PRINTS" id="PR00727">
    <property type="entry name" value="LEADERPTASE"/>
</dbReference>
<dbReference type="InterPro" id="IPR019533">
    <property type="entry name" value="Peptidase_S26"/>
</dbReference>
<feature type="active site" evidence="5">
    <location>
        <position position="126"/>
    </location>
</feature>
<proteinExistence type="inferred from homology"/>
<comment type="catalytic activity">
    <reaction evidence="6">
        <text>Cleavage of hydrophobic, N-terminal signal or leader sequences from secreted and periplasmic proteins.</text>
        <dbReference type="EC" id="3.4.21.89"/>
    </reaction>
</comment>
<dbReference type="EMBL" id="CACRSU010000014">
    <property type="protein sequence ID" value="VYS97013.1"/>
    <property type="molecule type" value="Genomic_DNA"/>
</dbReference>
<comment type="subcellular location">
    <subcellularLocation>
        <location evidence="6">Membrane</location>
        <topology evidence="6">Single-pass type II membrane protein</topology>
    </subcellularLocation>
</comment>
<evidence type="ECO:0000256" key="1">
    <source>
        <dbReference type="ARBA" id="ARBA00009370"/>
    </source>
</evidence>
<feature type="domain" description="Peptidase S26" evidence="7">
    <location>
        <begin position="22"/>
        <end position="283"/>
    </location>
</feature>
<dbReference type="InterPro" id="IPR000223">
    <property type="entry name" value="Pept_S26A_signal_pept_1"/>
</dbReference>
<organism evidence="8">
    <name type="scientific">Bacteroides intestinalis</name>
    <dbReference type="NCBI Taxonomy" id="329854"/>
    <lineage>
        <taxon>Bacteria</taxon>
        <taxon>Pseudomonadati</taxon>
        <taxon>Bacteroidota</taxon>
        <taxon>Bacteroidia</taxon>
        <taxon>Bacteroidales</taxon>
        <taxon>Bacteroidaceae</taxon>
        <taxon>Bacteroides</taxon>
    </lineage>
</organism>
<dbReference type="GO" id="GO:0016020">
    <property type="term" value="C:membrane"/>
    <property type="evidence" value="ECO:0007669"/>
    <property type="project" value="UniProtKB-SubCell"/>
</dbReference>
<dbReference type="AlphaFoldDB" id="A0A6N2STK9"/>
<keyword evidence="6" id="KW-0812">Transmembrane</keyword>
<protein>
    <recommendedName>
        <fullName evidence="2 6">Signal peptidase I</fullName>
        <ecNumber evidence="6">3.4.21.89</ecNumber>
    </recommendedName>
</protein>
<keyword evidence="6" id="KW-1133">Transmembrane helix</keyword>
<evidence type="ECO:0000256" key="4">
    <source>
        <dbReference type="ARBA" id="ARBA00022801"/>
    </source>
</evidence>
<dbReference type="PANTHER" id="PTHR43390:SF1">
    <property type="entry name" value="CHLOROPLAST PROCESSING PEPTIDASE"/>
    <property type="match status" value="1"/>
</dbReference>
<dbReference type="RefSeq" id="WP_138291151.1">
    <property type="nucleotide sequence ID" value="NZ_BAABZC010000001.1"/>
</dbReference>
<dbReference type="SUPFAM" id="SSF51306">
    <property type="entry name" value="LexA/Signal peptidase"/>
    <property type="match status" value="1"/>
</dbReference>
<dbReference type="InterPro" id="IPR019756">
    <property type="entry name" value="Pept_S26A_signal_pept_1_Ser-AS"/>
</dbReference>
<evidence type="ECO:0000259" key="7">
    <source>
        <dbReference type="Pfam" id="PF10502"/>
    </source>
</evidence>
<keyword evidence="3 6" id="KW-0645">Protease</keyword>
<dbReference type="Gene3D" id="2.10.109.10">
    <property type="entry name" value="Umud Fragment, subunit A"/>
    <property type="match status" value="1"/>
</dbReference>
<dbReference type="GO" id="GO:0009003">
    <property type="term" value="F:signal peptidase activity"/>
    <property type="evidence" value="ECO:0007669"/>
    <property type="project" value="UniProtKB-EC"/>
</dbReference>
<evidence type="ECO:0000313" key="8">
    <source>
        <dbReference type="EMBL" id="VYS97013.1"/>
    </source>
</evidence>
<dbReference type="GO" id="GO:0006465">
    <property type="term" value="P:signal peptide processing"/>
    <property type="evidence" value="ECO:0007669"/>
    <property type="project" value="InterPro"/>
</dbReference>
<dbReference type="GO" id="GO:0004252">
    <property type="term" value="F:serine-type endopeptidase activity"/>
    <property type="evidence" value="ECO:0007669"/>
    <property type="project" value="InterPro"/>
</dbReference>
<name>A0A6N2STK9_9BACE</name>
<dbReference type="CDD" id="cd06530">
    <property type="entry name" value="S26_SPase_I"/>
    <property type="match status" value="2"/>
</dbReference>
<dbReference type="NCBIfam" id="TIGR02227">
    <property type="entry name" value="sigpep_I_bact"/>
    <property type="match status" value="1"/>
</dbReference>
<keyword evidence="4 6" id="KW-0378">Hydrolase</keyword>
<evidence type="ECO:0000256" key="3">
    <source>
        <dbReference type="ARBA" id="ARBA00022670"/>
    </source>
</evidence>
<sequence length="303" mass="35141">MNNNDCSDKKKNLKWFVDKLMNLFLIICGVVLLGILLQITSIASFKIPSDSMEPALLAGDNILVNKCVMGGRLFNVWDALDNKETDICRLPGLGKVKRNDVLVFNFPYLEQRWDSIAFRVMKYYVKRCVALPGDTFEISRGHYKVHGYISELGNVESQDNLMRIVERGREVDYGIVMRGYPYSDIVDWDIMNFGPLYLPAKGDVIGMTSKHVALYRNAIEWEQKKKLLLRGDTVLLNDSVIHTYRFKENYYFVAGDKVMNSQDSRYWGLLPEPFIVGKAVRIWKSVDRNTDKIRWNRIFKKIE</sequence>
<dbReference type="PROSITE" id="PS00501">
    <property type="entry name" value="SPASE_I_1"/>
    <property type="match status" value="1"/>
</dbReference>
<evidence type="ECO:0000256" key="5">
    <source>
        <dbReference type="PIRSR" id="PIRSR600223-1"/>
    </source>
</evidence>
<feature type="active site" evidence="5">
    <location>
        <position position="51"/>
    </location>
</feature>
<keyword evidence="6" id="KW-0472">Membrane</keyword>
<dbReference type="PANTHER" id="PTHR43390">
    <property type="entry name" value="SIGNAL PEPTIDASE I"/>
    <property type="match status" value="1"/>
</dbReference>
<dbReference type="EC" id="3.4.21.89" evidence="6"/>
<feature type="transmembrane region" description="Helical" evidence="6">
    <location>
        <begin position="20"/>
        <end position="39"/>
    </location>
</feature>
<dbReference type="Pfam" id="PF10502">
    <property type="entry name" value="Peptidase_S26"/>
    <property type="match status" value="1"/>
</dbReference>
<gene>
    <name evidence="8" type="primary">lepB_1</name>
    <name evidence="8" type="ORF">BILFYP9_01273</name>
</gene>
<dbReference type="InterPro" id="IPR036286">
    <property type="entry name" value="LexA/Signal_pep-like_sf"/>
</dbReference>
<reference evidence="8" key="1">
    <citation type="submission" date="2019-11" db="EMBL/GenBank/DDBJ databases">
        <authorList>
            <person name="Feng L."/>
        </authorList>
    </citation>
    <scope>NUCLEOTIDE SEQUENCE</scope>
    <source>
        <strain evidence="8">BintestinalisLFYP9</strain>
    </source>
</reference>
<evidence type="ECO:0000256" key="2">
    <source>
        <dbReference type="ARBA" id="ARBA00019232"/>
    </source>
</evidence>
<accession>A0A6N2STK9</accession>
<comment type="similarity">
    <text evidence="1 6">Belongs to the peptidase S26 family.</text>
</comment>